<evidence type="ECO:0000256" key="1">
    <source>
        <dbReference type="ARBA" id="ARBA00022741"/>
    </source>
</evidence>
<dbReference type="InterPro" id="IPR003833">
    <property type="entry name" value="CT_C_D"/>
</dbReference>
<keyword evidence="1" id="KW-0547">Nucleotide-binding</keyword>
<dbReference type="Gene3D" id="2.40.100.10">
    <property type="entry name" value="Cyclophilin-like"/>
    <property type="match status" value="1"/>
</dbReference>
<sequence>MNDLTSRSFEPVIRPAGLDGVLVSFGDALSEPANRAALAFSASVARAGIDGVEECAPSLVSVFVQFDPVHLGYDRLAARLTALLQDRDWYAAPMPEGRRFIRVPTVYGTDIAPQLGEAAEAAGLSVEQAIAQLSEARVRVQTIGFAPGQPYLGLLPEAWDIPRQTALTKSVPEGALVVAIRQFVLFSVSSPTGWRHVGQTALKLFRPDSDTPFFLRPGDEVQFVQVSPDVMSRHADDPDGGAVIEAIR</sequence>
<proteinExistence type="predicted"/>
<dbReference type="PANTHER" id="PTHR34698:SF2">
    <property type="entry name" value="5-OXOPROLINASE SUBUNIT B"/>
    <property type="match status" value="1"/>
</dbReference>
<dbReference type="EMBL" id="BMFC01000004">
    <property type="protein sequence ID" value="GGC04490.1"/>
    <property type="molecule type" value="Genomic_DNA"/>
</dbReference>
<reference evidence="6" key="1">
    <citation type="journal article" date="2019" name="Int. J. Syst. Evol. Microbiol.">
        <title>The Global Catalogue of Microorganisms (GCM) 10K type strain sequencing project: providing services to taxonomists for standard genome sequencing and annotation.</title>
        <authorList>
            <consortium name="The Broad Institute Genomics Platform"/>
            <consortium name="The Broad Institute Genome Sequencing Center for Infectious Disease"/>
            <person name="Wu L."/>
            <person name="Ma J."/>
        </authorList>
    </citation>
    <scope>NUCLEOTIDE SEQUENCE [LARGE SCALE GENOMIC DNA]</scope>
    <source>
        <strain evidence="6">CGMCC 1.12478</strain>
    </source>
</reference>
<dbReference type="GO" id="GO:0016787">
    <property type="term" value="F:hydrolase activity"/>
    <property type="evidence" value="ECO:0007669"/>
    <property type="project" value="UniProtKB-KW"/>
</dbReference>
<dbReference type="Pfam" id="PF02682">
    <property type="entry name" value="CT_C_D"/>
    <property type="match status" value="1"/>
</dbReference>
<evidence type="ECO:0000313" key="6">
    <source>
        <dbReference type="Proteomes" id="UP000645462"/>
    </source>
</evidence>
<evidence type="ECO:0000256" key="3">
    <source>
        <dbReference type="ARBA" id="ARBA00022840"/>
    </source>
</evidence>
<dbReference type="RefSeq" id="WP_188482033.1">
    <property type="nucleotide sequence ID" value="NZ_BMFC01000004.1"/>
</dbReference>
<keyword evidence="3" id="KW-0067">ATP-binding</keyword>
<dbReference type="PANTHER" id="PTHR34698">
    <property type="entry name" value="5-OXOPROLINASE SUBUNIT B"/>
    <property type="match status" value="1"/>
</dbReference>
<keyword evidence="6" id="KW-1185">Reference proteome</keyword>
<accession>A0ABQ1KM11</accession>
<dbReference type="SUPFAM" id="SSF50891">
    <property type="entry name" value="Cyclophilin-like"/>
    <property type="match status" value="1"/>
</dbReference>
<gene>
    <name evidence="5" type="ORF">GCM10011363_21440</name>
</gene>
<dbReference type="SMART" id="SM00796">
    <property type="entry name" value="AHS1"/>
    <property type="match status" value="1"/>
</dbReference>
<evidence type="ECO:0000313" key="5">
    <source>
        <dbReference type="EMBL" id="GGC04490.1"/>
    </source>
</evidence>
<evidence type="ECO:0000256" key="2">
    <source>
        <dbReference type="ARBA" id="ARBA00022801"/>
    </source>
</evidence>
<organism evidence="5 6">
    <name type="scientific">Marivita lacus</name>
    <dbReference type="NCBI Taxonomy" id="1323742"/>
    <lineage>
        <taxon>Bacteria</taxon>
        <taxon>Pseudomonadati</taxon>
        <taxon>Pseudomonadota</taxon>
        <taxon>Alphaproteobacteria</taxon>
        <taxon>Rhodobacterales</taxon>
        <taxon>Roseobacteraceae</taxon>
        <taxon>Marivita</taxon>
    </lineage>
</organism>
<name>A0ABQ1KM11_9RHOB</name>
<comment type="caution">
    <text evidence="5">The sequence shown here is derived from an EMBL/GenBank/DDBJ whole genome shotgun (WGS) entry which is preliminary data.</text>
</comment>
<protein>
    <submittedName>
        <fullName evidence="5">Allophanate hydrolase</fullName>
    </submittedName>
</protein>
<dbReference type="InterPro" id="IPR029000">
    <property type="entry name" value="Cyclophilin-like_dom_sf"/>
</dbReference>
<dbReference type="Proteomes" id="UP000645462">
    <property type="component" value="Unassembled WGS sequence"/>
</dbReference>
<evidence type="ECO:0000259" key="4">
    <source>
        <dbReference type="SMART" id="SM00796"/>
    </source>
</evidence>
<keyword evidence="2 5" id="KW-0378">Hydrolase</keyword>
<dbReference type="InterPro" id="IPR010016">
    <property type="entry name" value="PxpB"/>
</dbReference>
<dbReference type="SUPFAM" id="SSF160467">
    <property type="entry name" value="PH0987 N-terminal domain-like"/>
    <property type="match status" value="1"/>
</dbReference>
<feature type="domain" description="Carboxyltransferase" evidence="4">
    <location>
        <begin position="11"/>
        <end position="215"/>
    </location>
</feature>
<dbReference type="Gene3D" id="3.30.1360.40">
    <property type="match status" value="1"/>
</dbReference>